<accession>A0A840UYS2</accession>
<evidence type="ECO:0000256" key="2">
    <source>
        <dbReference type="SAM" id="Phobius"/>
    </source>
</evidence>
<keyword evidence="2" id="KW-0812">Transmembrane</keyword>
<dbReference type="EMBL" id="JACHFD010000004">
    <property type="protein sequence ID" value="MBB5350885.1"/>
    <property type="molecule type" value="Genomic_DNA"/>
</dbReference>
<sequence>MSHAHFICPDTREGLADHTGGLPLVLGLYLGKPFLDHALHGCSVAGVKSVTLYASDRPAELRDYLSGGSAWGLDVQVVATPHELSIAEARSRYDIPTEASIEPLDHLPQRPDVPILTGPADWHASRAELLPILAPGQVGAREIAPGIWAGMKTRISPTAVLVAPCWIGHQAAIGEHAHLGPRAFVENDALVEAHAEIADSTLGSRTYLGSLTHLSRSVATGSSLTNWSNGSQVRLTDAFLLSHLDPPREAASRLTWRMLALGMLVLTLPLPLFALLLAPIRRRPFWRSRLAVLPSAPGEGLRSISFGDLPALPGTWSRWPQLWRIVTGHFAWTGNPPLDPEQACLLQSEFERLWLHLPPGVFTAPEAEGCSAPWDDEARAHAALFASHPTFAWRRRILSRGLRSLVSRNRPSPDPCTPKPPVTPSVSPASPN</sequence>
<comment type="caution">
    <text evidence="3">The sequence shown here is derived from an EMBL/GenBank/DDBJ whole genome shotgun (WGS) entry which is preliminary data.</text>
</comment>
<dbReference type="SUPFAM" id="SSF53448">
    <property type="entry name" value="Nucleotide-diphospho-sugar transferases"/>
    <property type="match status" value="1"/>
</dbReference>
<dbReference type="Proteomes" id="UP000557717">
    <property type="component" value="Unassembled WGS sequence"/>
</dbReference>
<reference evidence="3 4" key="1">
    <citation type="submission" date="2020-08" db="EMBL/GenBank/DDBJ databases">
        <title>Genomic Encyclopedia of Type Strains, Phase IV (KMG-IV): sequencing the most valuable type-strain genomes for metagenomic binning, comparative biology and taxonomic classification.</title>
        <authorList>
            <person name="Goeker M."/>
        </authorList>
    </citation>
    <scope>NUCLEOTIDE SEQUENCE [LARGE SCALE GENOMIC DNA]</scope>
    <source>
        <strain evidence="3 4">YC6886</strain>
    </source>
</reference>
<dbReference type="InterPro" id="IPR011004">
    <property type="entry name" value="Trimer_LpxA-like_sf"/>
</dbReference>
<dbReference type="AlphaFoldDB" id="A0A840UYS2"/>
<evidence type="ECO:0000313" key="4">
    <source>
        <dbReference type="Proteomes" id="UP000557717"/>
    </source>
</evidence>
<name>A0A840UYS2_9BACT</name>
<protein>
    <submittedName>
        <fullName evidence="3">Uncharacterized protein</fullName>
    </submittedName>
</protein>
<proteinExistence type="predicted"/>
<dbReference type="Gene3D" id="2.160.10.10">
    <property type="entry name" value="Hexapeptide repeat proteins"/>
    <property type="match status" value="1"/>
</dbReference>
<keyword evidence="2" id="KW-1133">Transmembrane helix</keyword>
<feature type="transmembrane region" description="Helical" evidence="2">
    <location>
        <begin position="256"/>
        <end position="280"/>
    </location>
</feature>
<dbReference type="SUPFAM" id="SSF51161">
    <property type="entry name" value="Trimeric LpxA-like enzymes"/>
    <property type="match status" value="1"/>
</dbReference>
<feature type="compositionally biased region" description="Pro residues" evidence="1">
    <location>
        <begin position="412"/>
        <end position="423"/>
    </location>
</feature>
<dbReference type="RefSeq" id="WP_184016564.1">
    <property type="nucleotide sequence ID" value="NZ_JACHFD010000004.1"/>
</dbReference>
<keyword evidence="4" id="KW-1185">Reference proteome</keyword>
<organism evidence="3 4">
    <name type="scientific">Haloferula luteola</name>
    <dbReference type="NCBI Taxonomy" id="595692"/>
    <lineage>
        <taxon>Bacteria</taxon>
        <taxon>Pseudomonadati</taxon>
        <taxon>Verrucomicrobiota</taxon>
        <taxon>Verrucomicrobiia</taxon>
        <taxon>Verrucomicrobiales</taxon>
        <taxon>Verrucomicrobiaceae</taxon>
        <taxon>Haloferula</taxon>
    </lineage>
</organism>
<gene>
    <name evidence="3" type="ORF">HNR46_001119</name>
</gene>
<feature type="region of interest" description="Disordered" evidence="1">
    <location>
        <begin position="406"/>
        <end position="432"/>
    </location>
</feature>
<evidence type="ECO:0000313" key="3">
    <source>
        <dbReference type="EMBL" id="MBB5350885.1"/>
    </source>
</evidence>
<evidence type="ECO:0000256" key="1">
    <source>
        <dbReference type="SAM" id="MobiDB-lite"/>
    </source>
</evidence>
<keyword evidence="2" id="KW-0472">Membrane</keyword>
<dbReference type="InterPro" id="IPR029044">
    <property type="entry name" value="Nucleotide-diphossugar_trans"/>
</dbReference>